<gene>
    <name evidence="3" type="ORF">Q5H93_05710</name>
</gene>
<accession>A0ABT9B7H0</accession>
<evidence type="ECO:0000259" key="2">
    <source>
        <dbReference type="Pfam" id="PF01337"/>
    </source>
</evidence>
<dbReference type="Proteomes" id="UP001176429">
    <property type="component" value="Unassembled WGS sequence"/>
</dbReference>
<comment type="caution">
    <text evidence="3">The sequence shown here is derived from an EMBL/GenBank/DDBJ whole genome shotgun (WGS) entry which is preliminary data.</text>
</comment>
<dbReference type="EMBL" id="JAUQSY010000003">
    <property type="protein sequence ID" value="MDO7874221.1"/>
    <property type="molecule type" value="Genomic_DNA"/>
</dbReference>
<sequence>MTIDLTGITTHDAFHKLLKQHLAFPDWYGANWDAFWDTVTALIEMPDYLILEHWEEFAQACPRDMQILRELIAEYHREFPEKQIILG</sequence>
<dbReference type="InterPro" id="IPR035905">
    <property type="entry name" value="Barstar-like_sf"/>
</dbReference>
<comment type="similarity">
    <text evidence="1">Belongs to the barstar family.</text>
</comment>
<dbReference type="SUPFAM" id="SSF52038">
    <property type="entry name" value="Barstar-related"/>
    <property type="match status" value="1"/>
</dbReference>
<dbReference type="Pfam" id="PF01337">
    <property type="entry name" value="Barstar"/>
    <property type="match status" value="1"/>
</dbReference>
<protein>
    <submittedName>
        <fullName evidence="3">Barstar family protein</fullName>
    </submittedName>
</protein>
<evidence type="ECO:0000313" key="4">
    <source>
        <dbReference type="Proteomes" id="UP001176429"/>
    </source>
</evidence>
<feature type="domain" description="Barstar (barnase inhibitor)" evidence="2">
    <location>
        <begin position="1"/>
        <end position="82"/>
    </location>
</feature>
<proteinExistence type="inferred from homology"/>
<evidence type="ECO:0000256" key="1">
    <source>
        <dbReference type="ARBA" id="ARBA00006845"/>
    </source>
</evidence>
<dbReference type="RefSeq" id="WP_305005536.1">
    <property type="nucleotide sequence ID" value="NZ_JAUQSY010000003.1"/>
</dbReference>
<dbReference type="Gene3D" id="3.30.370.10">
    <property type="entry name" value="Barstar-like"/>
    <property type="match status" value="1"/>
</dbReference>
<dbReference type="InterPro" id="IPR000468">
    <property type="entry name" value="Barstar"/>
</dbReference>
<reference evidence="3" key="1">
    <citation type="submission" date="2023-07" db="EMBL/GenBank/DDBJ databases">
        <authorList>
            <person name="Kim M.K."/>
        </authorList>
    </citation>
    <scope>NUCLEOTIDE SEQUENCE</scope>
    <source>
        <strain evidence="3">ASUV-10-1</strain>
    </source>
</reference>
<keyword evidence="4" id="KW-1185">Reference proteome</keyword>
<name>A0ABT9B7H0_9BACT</name>
<organism evidence="3 4">
    <name type="scientific">Hymenobacter aranciens</name>
    <dbReference type="NCBI Taxonomy" id="3063996"/>
    <lineage>
        <taxon>Bacteria</taxon>
        <taxon>Pseudomonadati</taxon>
        <taxon>Bacteroidota</taxon>
        <taxon>Cytophagia</taxon>
        <taxon>Cytophagales</taxon>
        <taxon>Hymenobacteraceae</taxon>
        <taxon>Hymenobacter</taxon>
    </lineage>
</organism>
<evidence type="ECO:0000313" key="3">
    <source>
        <dbReference type="EMBL" id="MDO7874221.1"/>
    </source>
</evidence>